<dbReference type="EMBL" id="CAJNNV010010141">
    <property type="protein sequence ID" value="CAE8598251.1"/>
    <property type="molecule type" value="Genomic_DNA"/>
</dbReference>
<evidence type="ECO:0000256" key="1">
    <source>
        <dbReference type="SAM" id="Phobius"/>
    </source>
</evidence>
<feature type="non-terminal residue" evidence="3">
    <location>
        <position position="100"/>
    </location>
</feature>
<keyword evidence="1" id="KW-1133">Transmembrane helix</keyword>
<keyword evidence="5" id="KW-1185">Reference proteome</keyword>
<gene>
    <name evidence="2" type="ORF">PGLA1383_LOCUS16663</name>
    <name evidence="3" type="ORF">PGLA2088_LOCUS48657</name>
</gene>
<dbReference type="OrthoDB" id="437679at2759"/>
<feature type="transmembrane region" description="Helical" evidence="1">
    <location>
        <begin position="52"/>
        <end position="70"/>
    </location>
</feature>
<dbReference type="EMBL" id="CAJNNW010036742">
    <property type="protein sequence ID" value="CAE8737190.1"/>
    <property type="molecule type" value="Genomic_DNA"/>
</dbReference>
<dbReference type="Proteomes" id="UP000626109">
    <property type="component" value="Unassembled WGS sequence"/>
</dbReference>
<keyword evidence="1" id="KW-0812">Transmembrane</keyword>
<dbReference type="AlphaFoldDB" id="A0A813LNT9"/>
<evidence type="ECO:0000313" key="4">
    <source>
        <dbReference type="Proteomes" id="UP000626109"/>
    </source>
</evidence>
<reference evidence="3" key="1">
    <citation type="submission" date="2021-02" db="EMBL/GenBank/DDBJ databases">
        <authorList>
            <person name="Dougan E. K."/>
            <person name="Rhodes N."/>
            <person name="Thang M."/>
            <person name="Chan C."/>
        </authorList>
    </citation>
    <scope>NUCLEOTIDE SEQUENCE</scope>
</reference>
<organism evidence="3 4">
    <name type="scientific">Polarella glacialis</name>
    <name type="common">Dinoflagellate</name>
    <dbReference type="NCBI Taxonomy" id="89957"/>
    <lineage>
        <taxon>Eukaryota</taxon>
        <taxon>Sar</taxon>
        <taxon>Alveolata</taxon>
        <taxon>Dinophyceae</taxon>
        <taxon>Suessiales</taxon>
        <taxon>Suessiaceae</taxon>
        <taxon>Polarella</taxon>
    </lineage>
</organism>
<evidence type="ECO:0000313" key="5">
    <source>
        <dbReference type="Proteomes" id="UP000654075"/>
    </source>
</evidence>
<comment type="caution">
    <text evidence="3">The sequence shown here is derived from an EMBL/GenBank/DDBJ whole genome shotgun (WGS) entry which is preliminary data.</text>
</comment>
<evidence type="ECO:0000313" key="3">
    <source>
        <dbReference type="EMBL" id="CAE8737190.1"/>
    </source>
</evidence>
<protein>
    <submittedName>
        <fullName evidence="3">Uncharacterized protein</fullName>
    </submittedName>
</protein>
<accession>A0A813LNT9</accession>
<keyword evidence="1" id="KW-0472">Membrane</keyword>
<feature type="transmembrane region" description="Helical" evidence="1">
    <location>
        <begin position="79"/>
        <end position="99"/>
    </location>
</feature>
<proteinExistence type="predicted"/>
<dbReference type="Proteomes" id="UP000654075">
    <property type="component" value="Unassembled WGS sequence"/>
</dbReference>
<name>A0A813LNT9_POLGL</name>
<sequence length="100" mass="10689">MMEEVGVMGSLTRSWQSKGAIVRCMRYLTGPDARDVMDDHQRLQVDEALDPPVGLIAAAGSVYALTFAGLRKPLRARQVLLQVLACGPAAAVLCLGGLYS</sequence>
<evidence type="ECO:0000313" key="2">
    <source>
        <dbReference type="EMBL" id="CAE8598251.1"/>
    </source>
</evidence>